<reference evidence="7 8" key="2">
    <citation type="submission" date="2020-04" db="EMBL/GenBank/DDBJ databases">
        <title>Genome sequencing and assembly of multiple isolates from the Colletotrichum gloeosporioides species complex.</title>
        <authorList>
            <person name="Gan P."/>
            <person name="Shirasu K."/>
        </authorList>
    </citation>
    <scope>NUCLEOTIDE SEQUENCE [LARGE SCALE GENOMIC DNA]</scope>
    <source>
        <strain evidence="7 8">Nara gc5</strain>
    </source>
</reference>
<evidence type="ECO:0000256" key="2">
    <source>
        <dbReference type="ARBA" id="ARBA00022630"/>
    </source>
</evidence>
<feature type="domain" description="FAD-binding PCMH-type" evidence="6">
    <location>
        <begin position="93"/>
        <end position="266"/>
    </location>
</feature>
<evidence type="ECO:0000313" key="8">
    <source>
        <dbReference type="Proteomes" id="UP000011096"/>
    </source>
</evidence>
<dbReference type="InterPro" id="IPR050416">
    <property type="entry name" value="FAD-linked_Oxidoreductase"/>
</dbReference>
<evidence type="ECO:0000256" key="4">
    <source>
        <dbReference type="ARBA" id="ARBA00023002"/>
    </source>
</evidence>
<dbReference type="InterPro" id="IPR016166">
    <property type="entry name" value="FAD-bd_PCMH"/>
</dbReference>
<dbReference type="PANTHER" id="PTHR42973">
    <property type="entry name" value="BINDING OXIDOREDUCTASE, PUTATIVE (AFU_ORTHOLOGUE AFUA_1G17690)-RELATED"/>
    <property type="match status" value="1"/>
</dbReference>
<dbReference type="GO" id="GO:0071949">
    <property type="term" value="F:FAD binding"/>
    <property type="evidence" value="ECO:0007669"/>
    <property type="project" value="InterPro"/>
</dbReference>
<dbReference type="EMBL" id="ANPB02000001">
    <property type="protein sequence ID" value="KAF4492823.1"/>
    <property type="molecule type" value="Genomic_DNA"/>
</dbReference>
<dbReference type="InterPro" id="IPR036318">
    <property type="entry name" value="FAD-bd_PCMH-like_sf"/>
</dbReference>
<evidence type="ECO:0000313" key="7">
    <source>
        <dbReference type="EMBL" id="KAF4492823.1"/>
    </source>
</evidence>
<dbReference type="GeneID" id="43608066"/>
<evidence type="ECO:0000256" key="3">
    <source>
        <dbReference type="ARBA" id="ARBA00022827"/>
    </source>
</evidence>
<keyword evidence="4" id="KW-0560">Oxidoreductase</keyword>
<reference evidence="7 8" key="1">
    <citation type="submission" date="2012-08" db="EMBL/GenBank/DDBJ databases">
        <authorList>
            <person name="Gan P.H.P."/>
            <person name="Ikeda K."/>
            <person name="Irieda H."/>
            <person name="Narusaka M."/>
            <person name="O'Connell R.J."/>
            <person name="Narusaka Y."/>
            <person name="Takano Y."/>
            <person name="Kubo Y."/>
            <person name="Shirasu K."/>
        </authorList>
    </citation>
    <scope>NUCLEOTIDE SEQUENCE [LARGE SCALE GENOMIC DNA]</scope>
    <source>
        <strain evidence="7 8">Nara gc5</strain>
    </source>
</reference>
<comment type="caution">
    <text evidence="7">The sequence shown here is derived from an EMBL/GenBank/DDBJ whole genome shotgun (WGS) entry which is preliminary data.</text>
</comment>
<dbReference type="Pfam" id="PF01565">
    <property type="entry name" value="FAD_binding_4"/>
    <property type="match status" value="1"/>
</dbReference>
<name>A0A7J6JS62_COLFN</name>
<protein>
    <submittedName>
        <fullName evidence="7">FAD-dependent monooxygenase yanF</fullName>
    </submittedName>
</protein>
<dbReference type="InterPro" id="IPR006094">
    <property type="entry name" value="Oxid_FAD_bind_N"/>
</dbReference>
<dbReference type="PROSITE" id="PS51387">
    <property type="entry name" value="FAD_PCMH"/>
    <property type="match status" value="1"/>
</dbReference>
<dbReference type="InParanoid" id="A0A7J6JS62"/>
<accession>A0A7J6JS62</accession>
<sequence length="547" mass="59508">MLGGIAFDGDERDPSFTRDKSQSGSSSEAMKFTVGQAILALLVPAALSVDITGGRSPKCICCSALAKDPELEGKVLMPDTETYDKRLQSYYSANAAQAAWCMVLPTSTSDVSRIAKIISEHQCPFGIRSGAHSAFKGANGAKDGITVDFGNLNTTTYNNVTEIASINPGSTWEKVFTLLKGENVTTVGGRASVVGVGGFVTGGGYSFHTNAYGFACDTVTNFEIVLANGTVVNANATSNPDLFKAQKGGSGNLGFVTRIDQKVVNSTDMWGGLREYDETNRDKLFRAYLNFADKMDQDPASQNIVGMSYGTHRTVGLQAILTNSAGVDDAPAFSEYEKINVTSNTSRVAAVAEMVPEFTGPTPLGLYANWFVGQFRNDVRMMNFVYDELQMLGKHYLDPVADEMAKRTNKTVTYDVLGQFQPFTQSMVKHGQANGGNILGLEDVVADGPTSNWLLVLTCDTPELQDKMLPHILEFRERIDAYAKFIGVFKDWRYLNYAWGDQNPIATYGEKNVAFLKDVAKMVDPDGVFQKLRTTGFKIPVDAKTTH</sequence>
<dbReference type="PANTHER" id="PTHR42973:SF53">
    <property type="entry name" value="FAD-BINDING PCMH-TYPE DOMAIN-CONTAINING PROTEIN-RELATED"/>
    <property type="match status" value="1"/>
</dbReference>
<evidence type="ECO:0000256" key="1">
    <source>
        <dbReference type="ARBA" id="ARBA00005466"/>
    </source>
</evidence>
<evidence type="ECO:0000259" key="6">
    <source>
        <dbReference type="PROSITE" id="PS51387"/>
    </source>
</evidence>
<dbReference type="Proteomes" id="UP000011096">
    <property type="component" value="Unassembled WGS sequence"/>
</dbReference>
<evidence type="ECO:0000256" key="5">
    <source>
        <dbReference type="SAM" id="MobiDB-lite"/>
    </source>
</evidence>
<proteinExistence type="inferred from homology"/>
<dbReference type="OrthoDB" id="2151789at2759"/>
<dbReference type="SUPFAM" id="SSF56176">
    <property type="entry name" value="FAD-binding/transporter-associated domain-like"/>
    <property type="match status" value="1"/>
</dbReference>
<dbReference type="InterPro" id="IPR016169">
    <property type="entry name" value="FAD-bd_PCMH_sub2"/>
</dbReference>
<gene>
    <name evidence="7" type="primary">yanF-1</name>
    <name evidence="7" type="ORF">CGGC5_v001768</name>
</gene>
<keyword evidence="3" id="KW-0274">FAD</keyword>
<dbReference type="RefSeq" id="XP_031879298.2">
    <property type="nucleotide sequence ID" value="XM_032023893.2"/>
</dbReference>
<dbReference type="GO" id="GO:0004497">
    <property type="term" value="F:monooxygenase activity"/>
    <property type="evidence" value="ECO:0007669"/>
    <property type="project" value="UniProtKB-KW"/>
</dbReference>
<feature type="compositionally biased region" description="Basic and acidic residues" evidence="5">
    <location>
        <begin position="12"/>
        <end position="21"/>
    </location>
</feature>
<keyword evidence="7" id="KW-0503">Monooxygenase</keyword>
<dbReference type="Gene3D" id="3.30.465.10">
    <property type="match status" value="1"/>
</dbReference>
<comment type="similarity">
    <text evidence="1">Belongs to the oxygen-dependent FAD-linked oxidoreductase family.</text>
</comment>
<organism evidence="7 8">
    <name type="scientific">Colletotrichum fructicola (strain Nara gc5)</name>
    <name type="common">Anthracnose fungus</name>
    <name type="synonym">Colletotrichum gloeosporioides (strain Nara gc5)</name>
    <dbReference type="NCBI Taxonomy" id="1213859"/>
    <lineage>
        <taxon>Eukaryota</taxon>
        <taxon>Fungi</taxon>
        <taxon>Dikarya</taxon>
        <taxon>Ascomycota</taxon>
        <taxon>Pezizomycotina</taxon>
        <taxon>Sordariomycetes</taxon>
        <taxon>Hypocreomycetidae</taxon>
        <taxon>Glomerellales</taxon>
        <taxon>Glomerellaceae</taxon>
        <taxon>Colletotrichum</taxon>
        <taxon>Colletotrichum gloeosporioides species complex</taxon>
    </lineage>
</organism>
<feature type="region of interest" description="Disordered" evidence="5">
    <location>
        <begin position="1"/>
        <end position="28"/>
    </location>
</feature>
<keyword evidence="2" id="KW-0285">Flavoprotein</keyword>
<keyword evidence="8" id="KW-1185">Reference proteome</keyword>
<dbReference type="AlphaFoldDB" id="A0A7J6JS62"/>